<protein>
    <submittedName>
        <fullName evidence="3">Uncharacterized protein</fullName>
    </submittedName>
</protein>
<keyword evidence="1" id="KW-0472">Membrane</keyword>
<dbReference type="PANTHER" id="PTHR12815:SF18">
    <property type="entry name" value="SORTING AND ASSEMBLY MACHINERY COMPONENT 50 HOMOLOG"/>
    <property type="match status" value="1"/>
</dbReference>
<dbReference type="Proteomes" id="UP000602057">
    <property type="component" value="Unassembled WGS sequence"/>
</dbReference>
<evidence type="ECO:0000256" key="1">
    <source>
        <dbReference type="ARBA" id="ARBA00022452"/>
    </source>
</evidence>
<organism evidence="3 4">
    <name type="scientific">Aestuariibaculum suncheonense</name>
    <dbReference type="NCBI Taxonomy" id="1028745"/>
    <lineage>
        <taxon>Bacteria</taxon>
        <taxon>Pseudomonadati</taxon>
        <taxon>Bacteroidota</taxon>
        <taxon>Flavobacteriia</taxon>
        <taxon>Flavobacteriales</taxon>
        <taxon>Flavobacteriaceae</taxon>
    </lineage>
</organism>
<comment type="caution">
    <text evidence="3">The sequence shown here is derived from an EMBL/GenBank/DDBJ whole genome shotgun (WGS) entry which is preliminary data.</text>
</comment>
<reference evidence="3" key="1">
    <citation type="journal article" date="2013" name="Int. J. Syst. Evol. Microbiol.">
        <title>Aestuariibaculum suncheonense gen. nov., sp. nov., a marine bacterium of the family Flavobacteriaceae isolated from a tidal flat and emended descriptions of the genera Gaetbulibacter and Tamlana.</title>
        <authorList>
            <person name="Jeong S.H."/>
            <person name="Park M.S."/>
            <person name="Jin H.M."/>
            <person name="Lee K."/>
            <person name="Park W."/>
            <person name="Jeon C.O."/>
        </authorList>
    </citation>
    <scope>NUCLEOTIDE SEQUENCE</scope>
    <source>
        <strain evidence="3">SC17</strain>
    </source>
</reference>
<dbReference type="EMBL" id="JACVXC010000001">
    <property type="protein sequence ID" value="MBD0834318.1"/>
    <property type="molecule type" value="Genomic_DNA"/>
</dbReference>
<dbReference type="Gene3D" id="3.10.20.310">
    <property type="entry name" value="membrane protein fhac"/>
    <property type="match status" value="1"/>
</dbReference>
<evidence type="ECO:0000313" key="4">
    <source>
        <dbReference type="Proteomes" id="UP000602057"/>
    </source>
</evidence>
<keyword evidence="1" id="KW-1134">Transmembrane beta strand</keyword>
<reference evidence="3" key="2">
    <citation type="submission" date="2020-09" db="EMBL/GenBank/DDBJ databases">
        <authorList>
            <person name="Wu Z."/>
        </authorList>
    </citation>
    <scope>NUCLEOTIDE SEQUENCE</scope>
    <source>
        <strain evidence="3">SC17</strain>
    </source>
</reference>
<keyword evidence="4" id="KW-1185">Reference proteome</keyword>
<proteinExistence type="predicted"/>
<dbReference type="InterPro" id="IPR039910">
    <property type="entry name" value="D15-like"/>
</dbReference>
<dbReference type="AlphaFoldDB" id="A0A8J6QAI0"/>
<gene>
    <name evidence="3" type="ORF">ICJ84_02595</name>
</gene>
<evidence type="ECO:0000256" key="2">
    <source>
        <dbReference type="ARBA" id="ARBA00022692"/>
    </source>
</evidence>
<dbReference type="PANTHER" id="PTHR12815">
    <property type="entry name" value="SORTING AND ASSEMBLY MACHINERY SAMM50 PROTEIN FAMILY MEMBER"/>
    <property type="match status" value="1"/>
</dbReference>
<dbReference type="Gene3D" id="2.40.160.50">
    <property type="entry name" value="membrane protein fhac: a member of the omp85/tpsb transporter family"/>
    <property type="match status" value="1"/>
</dbReference>
<sequence length="545" mass="63302">MSQNLHLTITGSSEKETTTIDSLNYIKTHPNFLSVKKEIDSLQNQLYKLGYIENKYEDILKLNDSTFSTIFNLKTQYKSIYLNYKDTTIDSEILKSLSKTITPEYFKIEFSNIEQTLNYINTKQVEKGFPFAQLQLSNIRITDKHSLRGRLLSTSENQKREINNIIIKGYDKFPQSYLKYYLKIKAGQTFNLNETKEKTARLNNLRFASESKSPEVLFSKDSTTLYLYLEKTKSNAFDGFLGFGTNEDTNQLQFDGYLNLNLTNNLNYGETLRLLYKSDENEQKTFEVNTSLPYLFKTPIGLDVLLRIFKKDSSFTTVNQSAKLHYQINPKHKIYTGVTFTESNNLLSENTSISLTDYKTNYHNIAYEFMSYQTEDPLFPINTKFYLETNFGRREHNNTKTHQSLFNIEAFKILNINFKNSLFFKLTSSILNSDTYLDNELMRFGGINSIRGFEENSIYANLFNVINTEYRYKVSNAIYIHSITDFAYYQNQITNTKEKLYGFGFGFGFLTKAGLLKLNYANGKNENTVFKISNSKIHISLVATF</sequence>
<evidence type="ECO:0000313" key="3">
    <source>
        <dbReference type="EMBL" id="MBD0834318.1"/>
    </source>
</evidence>
<keyword evidence="2" id="KW-0812">Transmembrane</keyword>
<name>A0A8J6QAI0_9FLAO</name>
<accession>A0A8J6QAI0</accession>